<feature type="compositionally biased region" description="Basic and acidic residues" evidence="1">
    <location>
        <begin position="111"/>
        <end position="141"/>
    </location>
</feature>
<gene>
    <name evidence="2" type="ORF">MCNS_42030</name>
</gene>
<evidence type="ECO:0000313" key="2">
    <source>
        <dbReference type="EMBL" id="BBZ41140.1"/>
    </source>
</evidence>
<reference evidence="2 3" key="1">
    <citation type="journal article" date="2019" name="Emerg. Microbes Infect.">
        <title>Comprehensive subspecies identification of 175 nontuberculous mycobacteria species based on 7547 genomic profiles.</title>
        <authorList>
            <person name="Matsumoto Y."/>
            <person name="Kinjo T."/>
            <person name="Motooka D."/>
            <person name="Nabeya D."/>
            <person name="Jung N."/>
            <person name="Uechi K."/>
            <person name="Horii T."/>
            <person name="Iida T."/>
            <person name="Fujita J."/>
            <person name="Nakamura S."/>
        </authorList>
    </citation>
    <scope>NUCLEOTIDE SEQUENCE [LARGE SCALE GENOMIC DNA]</scope>
    <source>
        <strain evidence="2 3">JCM 14738</strain>
    </source>
</reference>
<evidence type="ECO:0000256" key="1">
    <source>
        <dbReference type="SAM" id="MobiDB-lite"/>
    </source>
</evidence>
<dbReference type="Proteomes" id="UP000467385">
    <property type="component" value="Chromosome"/>
</dbReference>
<sequence length="141" mass="16389">MNPWARHYQRAWEERANDRKLPLWLRVACLAYARHEANGHATFRRGQLSWILGTPPTDSKPFERVPRQRVAEAINRAIRFEWLDNESCAECLVVPGHAIQGGMGDPNRPCPVHERKRERRREQQHKAKLHVVADGDSHDAM</sequence>
<keyword evidence="3" id="KW-1185">Reference proteome</keyword>
<accession>A0A7I7YH57</accession>
<name>A0A7I7YH57_9MYCO</name>
<dbReference type="EMBL" id="AP022613">
    <property type="protein sequence ID" value="BBZ41140.1"/>
    <property type="molecule type" value="Genomic_DNA"/>
</dbReference>
<evidence type="ECO:0000313" key="3">
    <source>
        <dbReference type="Proteomes" id="UP000467385"/>
    </source>
</evidence>
<dbReference type="AlphaFoldDB" id="A0A7I7YH57"/>
<proteinExistence type="predicted"/>
<protein>
    <submittedName>
        <fullName evidence="2">Uncharacterized protein</fullName>
    </submittedName>
</protein>
<organism evidence="2 3">
    <name type="scientific">Mycobacterium conspicuum</name>
    <dbReference type="NCBI Taxonomy" id="44010"/>
    <lineage>
        <taxon>Bacteria</taxon>
        <taxon>Bacillati</taxon>
        <taxon>Actinomycetota</taxon>
        <taxon>Actinomycetes</taxon>
        <taxon>Mycobacteriales</taxon>
        <taxon>Mycobacteriaceae</taxon>
        <taxon>Mycobacterium</taxon>
    </lineage>
</organism>
<feature type="region of interest" description="Disordered" evidence="1">
    <location>
        <begin position="104"/>
        <end position="141"/>
    </location>
</feature>